<dbReference type="Proteomes" id="UP001596253">
    <property type="component" value="Unassembled WGS sequence"/>
</dbReference>
<keyword evidence="2" id="KW-1277">Toxin-antitoxin system</keyword>
<proteinExistence type="inferred from homology"/>
<keyword evidence="7" id="KW-0346">Stress response</keyword>
<evidence type="ECO:0000313" key="9">
    <source>
        <dbReference type="Proteomes" id="UP001596253"/>
    </source>
</evidence>
<evidence type="ECO:0000256" key="2">
    <source>
        <dbReference type="ARBA" id="ARBA00022649"/>
    </source>
</evidence>
<dbReference type="InterPro" id="IPR038570">
    <property type="entry name" value="HicA_sf"/>
</dbReference>
<dbReference type="InterPro" id="IPR012933">
    <property type="entry name" value="HicA_mRNA_interferase"/>
</dbReference>
<evidence type="ECO:0000256" key="3">
    <source>
        <dbReference type="ARBA" id="ARBA00022722"/>
    </source>
</evidence>
<dbReference type="Pfam" id="PF07927">
    <property type="entry name" value="HicA_toxin"/>
    <property type="match status" value="1"/>
</dbReference>
<accession>A0ABW1RA11</accession>
<gene>
    <name evidence="8" type="ORF">ACFP3T_13335</name>
</gene>
<dbReference type="EMBL" id="JBHSSD010000056">
    <property type="protein sequence ID" value="MFC6165646.1"/>
    <property type="molecule type" value="Genomic_DNA"/>
</dbReference>
<keyword evidence="4" id="KW-0255">Endonuclease</keyword>
<keyword evidence="5" id="KW-0378">Hydrolase</keyword>
<dbReference type="RefSeq" id="WP_223876826.1">
    <property type="nucleotide sequence ID" value="NZ_BJDK01000038.1"/>
</dbReference>
<evidence type="ECO:0000256" key="6">
    <source>
        <dbReference type="ARBA" id="ARBA00022884"/>
    </source>
</evidence>
<protein>
    <submittedName>
        <fullName evidence="8">Type II toxin-antitoxin system HicA family toxin</fullName>
    </submittedName>
</protein>
<reference evidence="9" key="1">
    <citation type="journal article" date="2019" name="Int. J. Syst. Evol. Microbiol.">
        <title>The Global Catalogue of Microorganisms (GCM) 10K type strain sequencing project: providing services to taxonomists for standard genome sequencing and annotation.</title>
        <authorList>
            <consortium name="The Broad Institute Genomics Platform"/>
            <consortium name="The Broad Institute Genome Sequencing Center for Infectious Disease"/>
            <person name="Wu L."/>
            <person name="Ma J."/>
        </authorList>
    </citation>
    <scope>NUCLEOTIDE SEQUENCE [LARGE SCALE GENOMIC DNA]</scope>
    <source>
        <strain evidence="9">CCM 8932</strain>
    </source>
</reference>
<name>A0ABW1RA11_9LACO</name>
<evidence type="ECO:0000256" key="7">
    <source>
        <dbReference type="ARBA" id="ARBA00023016"/>
    </source>
</evidence>
<evidence type="ECO:0000256" key="4">
    <source>
        <dbReference type="ARBA" id="ARBA00022759"/>
    </source>
</evidence>
<keyword evidence="9" id="KW-1185">Reference proteome</keyword>
<comment type="caution">
    <text evidence="8">The sequence shown here is derived from an EMBL/GenBank/DDBJ whole genome shotgun (WGS) entry which is preliminary data.</text>
</comment>
<keyword evidence="3" id="KW-0540">Nuclease</keyword>
<keyword evidence="6" id="KW-0694">RNA-binding</keyword>
<evidence type="ECO:0000313" key="8">
    <source>
        <dbReference type="EMBL" id="MFC6165646.1"/>
    </source>
</evidence>
<sequence>MKTRALIRLLEKHGFKVVSQNGSHAKFKNATTIIIVPIHRREVPKGILQSILKTAGIKPTNRGGF</sequence>
<evidence type="ECO:0000256" key="5">
    <source>
        <dbReference type="ARBA" id="ARBA00022801"/>
    </source>
</evidence>
<comment type="similarity">
    <text evidence="1">Belongs to the HicA mRNA interferase family.</text>
</comment>
<evidence type="ECO:0000256" key="1">
    <source>
        <dbReference type="ARBA" id="ARBA00006620"/>
    </source>
</evidence>
<dbReference type="Gene3D" id="3.30.920.30">
    <property type="entry name" value="Hypothetical protein"/>
    <property type="match status" value="1"/>
</dbReference>
<organism evidence="8 9">
    <name type="scientific">Lactiplantibacillus dongliensis</name>
    <dbReference type="NCBI Taxonomy" id="2559919"/>
    <lineage>
        <taxon>Bacteria</taxon>
        <taxon>Bacillati</taxon>
        <taxon>Bacillota</taxon>
        <taxon>Bacilli</taxon>
        <taxon>Lactobacillales</taxon>
        <taxon>Lactobacillaceae</taxon>
        <taxon>Lactiplantibacillus</taxon>
    </lineage>
</organism>
<dbReference type="SUPFAM" id="SSF54786">
    <property type="entry name" value="YcfA/nrd intein domain"/>
    <property type="match status" value="1"/>
</dbReference>